<accession>A0A816DCG7</accession>
<name>A0A816DCG7_9BILA</name>
<dbReference type="Proteomes" id="UP000663832">
    <property type="component" value="Unassembled WGS sequence"/>
</dbReference>
<keyword evidence="1" id="KW-1133">Transmembrane helix</keyword>
<feature type="transmembrane region" description="Helical" evidence="1">
    <location>
        <begin position="138"/>
        <end position="161"/>
    </location>
</feature>
<protein>
    <submittedName>
        <fullName evidence="3">Uncharacterized protein</fullName>
    </submittedName>
</protein>
<keyword evidence="1" id="KW-0812">Transmembrane</keyword>
<dbReference type="Proteomes" id="UP000663877">
    <property type="component" value="Unassembled WGS sequence"/>
</dbReference>
<evidence type="ECO:0000313" key="4">
    <source>
        <dbReference type="Proteomes" id="UP000663832"/>
    </source>
</evidence>
<keyword evidence="4" id="KW-1185">Reference proteome</keyword>
<comment type="caution">
    <text evidence="3">The sequence shown here is derived from an EMBL/GenBank/DDBJ whole genome shotgun (WGS) entry which is preliminary data.</text>
</comment>
<proteinExistence type="predicted"/>
<dbReference type="EMBL" id="CAJNOI010002024">
    <property type="protein sequence ID" value="CAF1453528.1"/>
    <property type="molecule type" value="Genomic_DNA"/>
</dbReference>
<evidence type="ECO:0000313" key="3">
    <source>
        <dbReference type="EMBL" id="CAF1631266.1"/>
    </source>
</evidence>
<dbReference type="AlphaFoldDB" id="A0A816DCG7"/>
<evidence type="ECO:0000256" key="1">
    <source>
        <dbReference type="SAM" id="Phobius"/>
    </source>
</evidence>
<sequence>MTYLTSNISITQTTFLYLRETNTVLIIYQRSTNVIHGETLKVLTGNTTVHSNSYCIVYGVSYDLWKHIPVQNSGETGNSGYDAFWRKKWLQNIRANYSNPLKISMNQTVELPKAQISLKSSSDCPSKGTSSSTILDRYFLHNGTFMLGLIPSTAISCMFLFNNANKMCKETKVIRLGNFLLVSAIISDS</sequence>
<gene>
    <name evidence="2" type="ORF">BJG266_LOCUS40571</name>
    <name evidence="3" type="ORF">QVE165_LOCUS57448</name>
</gene>
<dbReference type="EMBL" id="CAJNOM010002349">
    <property type="protein sequence ID" value="CAF1631266.1"/>
    <property type="molecule type" value="Genomic_DNA"/>
</dbReference>
<reference evidence="3" key="1">
    <citation type="submission" date="2021-02" db="EMBL/GenBank/DDBJ databases">
        <authorList>
            <person name="Nowell W R."/>
        </authorList>
    </citation>
    <scope>NUCLEOTIDE SEQUENCE</scope>
</reference>
<organism evidence="3 4">
    <name type="scientific">Adineta steineri</name>
    <dbReference type="NCBI Taxonomy" id="433720"/>
    <lineage>
        <taxon>Eukaryota</taxon>
        <taxon>Metazoa</taxon>
        <taxon>Spiralia</taxon>
        <taxon>Gnathifera</taxon>
        <taxon>Rotifera</taxon>
        <taxon>Eurotatoria</taxon>
        <taxon>Bdelloidea</taxon>
        <taxon>Adinetida</taxon>
        <taxon>Adinetidae</taxon>
        <taxon>Adineta</taxon>
    </lineage>
</organism>
<keyword evidence="1" id="KW-0472">Membrane</keyword>
<evidence type="ECO:0000313" key="2">
    <source>
        <dbReference type="EMBL" id="CAF1453528.1"/>
    </source>
</evidence>